<keyword evidence="10 15" id="KW-0720">Serine protease</keyword>
<evidence type="ECO:0000256" key="8">
    <source>
        <dbReference type="ARBA" id="ARBA00022729"/>
    </source>
</evidence>
<comment type="cofactor">
    <cofactor evidence="15">
        <name>Ca(2+)</name>
        <dbReference type="ChEBI" id="CHEBI:29108"/>
    </cofactor>
    <text evidence="15">Binds 1 Ca(2+) ion per subunit.</text>
</comment>
<dbReference type="PANTHER" id="PTHR14218">
    <property type="entry name" value="PROTEASE S8 TRIPEPTIDYL PEPTIDASE I CLN2"/>
    <property type="match status" value="1"/>
</dbReference>
<dbReference type="OrthoDB" id="409122at2759"/>
<evidence type="ECO:0000256" key="6">
    <source>
        <dbReference type="ARBA" id="ARBA00022670"/>
    </source>
</evidence>
<feature type="active site" description="Charge relay system" evidence="15">
    <location>
        <position position="496"/>
    </location>
</feature>
<dbReference type="Pfam" id="PF09286">
    <property type="entry name" value="Pro-kuma_activ"/>
    <property type="match status" value="1"/>
</dbReference>
<dbReference type="GO" id="GO:0004252">
    <property type="term" value="F:serine-type endopeptidase activity"/>
    <property type="evidence" value="ECO:0007669"/>
    <property type="project" value="UniProtKB-UniRule"/>
</dbReference>
<dbReference type="STRING" id="503106.A0A218Z6H3"/>
<evidence type="ECO:0000256" key="10">
    <source>
        <dbReference type="ARBA" id="ARBA00022825"/>
    </source>
</evidence>
<keyword evidence="13" id="KW-0865">Zymogen</keyword>
<keyword evidence="6 15" id="KW-0645">Protease</keyword>
<dbReference type="InterPro" id="IPR015366">
    <property type="entry name" value="S53_propep"/>
</dbReference>
<protein>
    <recommendedName>
        <fullName evidence="4">tripeptidyl-peptidase II</fullName>
        <ecNumber evidence="4">3.4.14.10</ecNumber>
    </recommendedName>
</protein>
<dbReference type="EMBL" id="MZNU01000182">
    <property type="protein sequence ID" value="OWP03200.1"/>
    <property type="molecule type" value="Genomic_DNA"/>
</dbReference>
<dbReference type="InterPro" id="IPR036852">
    <property type="entry name" value="Peptidase_S8/S53_dom_sf"/>
</dbReference>
<dbReference type="GO" id="GO:0006508">
    <property type="term" value="P:proteolysis"/>
    <property type="evidence" value="ECO:0007669"/>
    <property type="project" value="UniProtKB-KW"/>
</dbReference>
<dbReference type="Gene3D" id="3.40.50.200">
    <property type="entry name" value="Peptidase S8/S53 domain"/>
    <property type="match status" value="1"/>
</dbReference>
<dbReference type="GO" id="GO:0046872">
    <property type="term" value="F:metal ion binding"/>
    <property type="evidence" value="ECO:0007669"/>
    <property type="project" value="UniProtKB-UniRule"/>
</dbReference>
<keyword evidence="11 15" id="KW-0106">Calcium</keyword>
<dbReference type="InParanoid" id="A0A218Z6H3"/>
<feature type="chain" id="PRO_5013347314" description="tripeptidyl-peptidase II" evidence="16">
    <location>
        <begin position="20"/>
        <end position="591"/>
    </location>
</feature>
<comment type="function">
    <text evidence="2">Secreted tripeptidyl-peptidase which degrades proteins at acidic pHs and is involved in virulence.</text>
</comment>
<reference evidence="18 19" key="1">
    <citation type="submission" date="2017-04" db="EMBL/GenBank/DDBJ databases">
        <title>Draft genome sequence of Marssonina coronaria NL1: causal agent of apple blotch.</title>
        <authorList>
            <person name="Cheng Q."/>
        </authorList>
    </citation>
    <scope>NUCLEOTIDE SEQUENCE [LARGE SCALE GENOMIC DNA]</scope>
    <source>
        <strain evidence="18 19">NL1</strain>
    </source>
</reference>
<dbReference type="EC" id="3.4.14.10" evidence="4"/>
<evidence type="ECO:0000256" key="14">
    <source>
        <dbReference type="ARBA" id="ARBA00023180"/>
    </source>
</evidence>
<evidence type="ECO:0000313" key="19">
    <source>
        <dbReference type="Proteomes" id="UP000242519"/>
    </source>
</evidence>
<feature type="active site" description="Charge relay system" evidence="15">
    <location>
        <position position="292"/>
    </location>
</feature>
<feature type="signal peptide" evidence="16">
    <location>
        <begin position="1"/>
        <end position="19"/>
    </location>
</feature>
<comment type="subcellular location">
    <subcellularLocation>
        <location evidence="3">Secreted</location>
        <location evidence="3">Extracellular space</location>
    </subcellularLocation>
</comment>
<dbReference type="InterPro" id="IPR030400">
    <property type="entry name" value="Sedolisin_dom"/>
</dbReference>
<evidence type="ECO:0000256" key="16">
    <source>
        <dbReference type="SAM" id="SignalP"/>
    </source>
</evidence>
<evidence type="ECO:0000256" key="2">
    <source>
        <dbReference type="ARBA" id="ARBA00002451"/>
    </source>
</evidence>
<organism evidence="18 19">
    <name type="scientific">Diplocarpon coronariae</name>
    <dbReference type="NCBI Taxonomy" id="2795749"/>
    <lineage>
        <taxon>Eukaryota</taxon>
        <taxon>Fungi</taxon>
        <taxon>Dikarya</taxon>
        <taxon>Ascomycota</taxon>
        <taxon>Pezizomycotina</taxon>
        <taxon>Leotiomycetes</taxon>
        <taxon>Helotiales</taxon>
        <taxon>Drepanopezizaceae</taxon>
        <taxon>Diplocarpon</taxon>
    </lineage>
</organism>
<evidence type="ECO:0000256" key="3">
    <source>
        <dbReference type="ARBA" id="ARBA00004239"/>
    </source>
</evidence>
<keyword evidence="8 16" id="KW-0732">Signal</keyword>
<evidence type="ECO:0000256" key="5">
    <source>
        <dbReference type="ARBA" id="ARBA00022525"/>
    </source>
</evidence>
<dbReference type="Pfam" id="PF00082">
    <property type="entry name" value="Peptidase_S8"/>
    <property type="match status" value="1"/>
</dbReference>
<evidence type="ECO:0000256" key="7">
    <source>
        <dbReference type="ARBA" id="ARBA00022723"/>
    </source>
</evidence>
<keyword evidence="14" id="KW-0325">Glycoprotein</keyword>
<dbReference type="SUPFAM" id="SSF54897">
    <property type="entry name" value="Protease propeptides/inhibitors"/>
    <property type="match status" value="1"/>
</dbReference>
<evidence type="ECO:0000256" key="9">
    <source>
        <dbReference type="ARBA" id="ARBA00022801"/>
    </source>
</evidence>
<dbReference type="GO" id="GO:0008240">
    <property type="term" value="F:tripeptidyl-peptidase activity"/>
    <property type="evidence" value="ECO:0007669"/>
    <property type="project" value="UniProtKB-EC"/>
</dbReference>
<evidence type="ECO:0000256" key="11">
    <source>
        <dbReference type="ARBA" id="ARBA00022837"/>
    </source>
</evidence>
<comment type="catalytic activity">
    <reaction evidence="1">
        <text>Release of an N-terminal tripeptide from a polypeptide.</text>
        <dbReference type="EC" id="3.4.14.10"/>
    </reaction>
</comment>
<gene>
    <name evidence="18" type="ORF">B2J93_7146</name>
</gene>
<keyword evidence="7 15" id="KW-0479">Metal-binding</keyword>
<evidence type="ECO:0000256" key="13">
    <source>
        <dbReference type="ARBA" id="ARBA00023145"/>
    </source>
</evidence>
<feature type="domain" description="Peptidase S53" evidence="17">
    <location>
        <begin position="214"/>
        <end position="585"/>
    </location>
</feature>
<dbReference type="GO" id="GO:0005576">
    <property type="term" value="C:extracellular region"/>
    <property type="evidence" value="ECO:0007669"/>
    <property type="project" value="UniProtKB-SubCell"/>
</dbReference>
<evidence type="ECO:0000256" key="12">
    <source>
        <dbReference type="ARBA" id="ARBA00023026"/>
    </source>
</evidence>
<dbReference type="InterPro" id="IPR050819">
    <property type="entry name" value="Tripeptidyl-peptidase_I"/>
</dbReference>
<dbReference type="Proteomes" id="UP000242519">
    <property type="component" value="Unassembled WGS sequence"/>
</dbReference>
<dbReference type="InterPro" id="IPR000209">
    <property type="entry name" value="Peptidase_S8/S53_dom"/>
</dbReference>
<dbReference type="PROSITE" id="PS51695">
    <property type="entry name" value="SEDOLISIN"/>
    <property type="match status" value="1"/>
</dbReference>
<keyword evidence="19" id="KW-1185">Reference proteome</keyword>
<evidence type="ECO:0000256" key="15">
    <source>
        <dbReference type="PROSITE-ProRule" id="PRU01032"/>
    </source>
</evidence>
<dbReference type="PANTHER" id="PTHR14218:SF10">
    <property type="entry name" value="PEPTIDASE S53 DOMAIN-CONTAINING PROTEIN"/>
    <property type="match status" value="1"/>
</dbReference>
<feature type="binding site" evidence="15">
    <location>
        <position position="540"/>
    </location>
    <ligand>
        <name>Ca(2+)</name>
        <dbReference type="ChEBI" id="CHEBI:29108"/>
    </ligand>
</feature>
<evidence type="ECO:0000256" key="4">
    <source>
        <dbReference type="ARBA" id="ARBA00012462"/>
    </source>
</evidence>
<evidence type="ECO:0000259" key="17">
    <source>
        <dbReference type="PROSITE" id="PS51695"/>
    </source>
</evidence>
<feature type="active site" description="Charge relay system" evidence="15">
    <location>
        <position position="288"/>
    </location>
</feature>
<dbReference type="AlphaFoldDB" id="A0A218Z6H3"/>
<proteinExistence type="predicted"/>
<sequence>MLFNGILPLALALASFSVAAPTTSSDAPYQTHLVEKISGPPAGWTKADDAKLDKESHMVKLRIQLAHQGMDKFHEMATKIATPGFDIYGGHMSQDDIDEMIGPKDESMELVLEWLATEGLDEHASASPRSDAIILTASVAQVERILDAEAVRTLQYSLPDMLRGHVDMVQPTTFFGLQAMRSTIADHHPVEVEALLEGAALDAAVVDGCTSGRTITPKCLSNLYGYATARAYSNGLMAIAGFLTEWPIVSDLRTFMGRFATQNNANQSFTCTLVNGGVCPQDQRTGIEANLDVQYARVITQNIPNVYYSVGGSPPWLGTGENTNEPYLEFLEYMLGLDDSALPQTISISYGDDEDTVPLAYANHVCNLFAQLGARGVSVLVASGDSGVGTTCQSGSTTTFTTSFPASCPWVTTVGGTTRNGPEQAWTGSGGGFSRRFAQPAYQAAAVERWLATDTTHAAAAPYFNQSGRAYPDVSAQATDFLVLVSGSTEAVSGTSAASPTFASIIQLLNSDRLAAGLRPLGFLNPWLYGSAAAGAGFTDITAGRTTGCSGVISDAGFWAVPGWDPATGLGTPLYPSLLAVAQETRWGPLR</sequence>
<dbReference type="FunFam" id="3.40.50.200:FF:000015">
    <property type="entry name" value="Tripeptidyl peptidase A"/>
    <property type="match status" value="1"/>
</dbReference>
<dbReference type="SMART" id="SM00944">
    <property type="entry name" value="Pro-kuma_activ"/>
    <property type="match status" value="1"/>
</dbReference>
<dbReference type="CDD" id="cd11377">
    <property type="entry name" value="Pro-peptidase_S53"/>
    <property type="match status" value="1"/>
</dbReference>
<accession>A0A218Z6H3</accession>
<dbReference type="CDD" id="cd04056">
    <property type="entry name" value="Peptidases_S53"/>
    <property type="match status" value="1"/>
</dbReference>
<feature type="binding site" evidence="15">
    <location>
        <position position="563"/>
    </location>
    <ligand>
        <name>Ca(2+)</name>
        <dbReference type="ChEBI" id="CHEBI:29108"/>
    </ligand>
</feature>
<evidence type="ECO:0000313" key="18">
    <source>
        <dbReference type="EMBL" id="OWP03200.1"/>
    </source>
</evidence>
<feature type="binding site" evidence="15">
    <location>
        <position position="541"/>
    </location>
    <ligand>
        <name>Ca(2+)</name>
        <dbReference type="ChEBI" id="CHEBI:29108"/>
    </ligand>
</feature>
<keyword evidence="5" id="KW-0964">Secreted</keyword>
<name>A0A218Z6H3_9HELO</name>
<dbReference type="SUPFAM" id="SSF52743">
    <property type="entry name" value="Subtilisin-like"/>
    <property type="match status" value="1"/>
</dbReference>
<keyword evidence="9 15" id="KW-0378">Hydrolase</keyword>
<feature type="binding site" evidence="15">
    <location>
        <position position="565"/>
    </location>
    <ligand>
        <name>Ca(2+)</name>
        <dbReference type="ChEBI" id="CHEBI:29108"/>
    </ligand>
</feature>
<comment type="caution">
    <text evidence="18">The sequence shown here is derived from an EMBL/GenBank/DDBJ whole genome shotgun (WGS) entry which is preliminary data.</text>
</comment>
<keyword evidence="12" id="KW-0843">Virulence</keyword>
<evidence type="ECO:0000256" key="1">
    <source>
        <dbReference type="ARBA" id="ARBA00001910"/>
    </source>
</evidence>